<feature type="compositionally biased region" description="Basic and acidic residues" evidence="3">
    <location>
        <begin position="94"/>
        <end position="103"/>
    </location>
</feature>
<keyword evidence="2" id="KW-0129">CBS domain</keyword>
<comment type="caution">
    <text evidence="5">The sequence shown here is derived from an EMBL/GenBank/DDBJ whole genome shotgun (WGS) entry which is preliminary data.</text>
</comment>
<feature type="domain" description="Transporter-associated" evidence="4">
    <location>
        <begin position="1"/>
        <end position="74"/>
    </location>
</feature>
<dbReference type="Pfam" id="PF03471">
    <property type="entry name" value="CorC_HlyC"/>
    <property type="match status" value="1"/>
</dbReference>
<dbReference type="PANTHER" id="PTHR22777">
    <property type="entry name" value="HEMOLYSIN-RELATED"/>
    <property type="match status" value="1"/>
</dbReference>
<accession>A0ABN9Y9V2</accession>
<evidence type="ECO:0000256" key="3">
    <source>
        <dbReference type="SAM" id="MobiDB-lite"/>
    </source>
</evidence>
<feature type="region of interest" description="Disordered" evidence="3">
    <location>
        <begin position="72"/>
        <end position="129"/>
    </location>
</feature>
<dbReference type="Proteomes" id="UP001189429">
    <property type="component" value="Unassembled WGS sequence"/>
</dbReference>
<name>A0ABN9Y9V2_9DINO</name>
<dbReference type="InterPro" id="IPR036318">
    <property type="entry name" value="FAD-bd_PCMH-like_sf"/>
</dbReference>
<evidence type="ECO:0000256" key="1">
    <source>
        <dbReference type="ARBA" id="ARBA00022737"/>
    </source>
</evidence>
<dbReference type="PANTHER" id="PTHR22777:SF17">
    <property type="entry name" value="UPF0053 PROTEIN SLL0260"/>
    <property type="match status" value="1"/>
</dbReference>
<keyword evidence="6" id="KW-1185">Reference proteome</keyword>
<dbReference type="Gene3D" id="3.30.465.10">
    <property type="match status" value="1"/>
</dbReference>
<feature type="non-terminal residue" evidence="5">
    <location>
        <position position="129"/>
    </location>
</feature>
<proteinExistence type="predicted"/>
<evidence type="ECO:0000256" key="2">
    <source>
        <dbReference type="ARBA" id="ARBA00023122"/>
    </source>
</evidence>
<dbReference type="InterPro" id="IPR005170">
    <property type="entry name" value="Transptr-assoc_dom"/>
</dbReference>
<keyword evidence="1" id="KW-0677">Repeat</keyword>
<sequence length="129" mass="13921">MSAVAAIEDVNDVLGVELPSGDYNSIGGFVCMHIDRIPEEGEAVLVETTSKNVRFEVSEVDDRRVVQLEAIVEEDDGSDGARRSSEEKDEEEWDKVIGVRMDTEAVQAGIGEDKGKSMDKSAGTDVSGD</sequence>
<protein>
    <recommendedName>
        <fullName evidence="4">Transporter-associated domain-containing protein</fullName>
    </recommendedName>
</protein>
<gene>
    <name evidence="5" type="ORF">PCOR1329_LOCUS83879</name>
</gene>
<dbReference type="SUPFAM" id="SSF56176">
    <property type="entry name" value="FAD-binding/transporter-associated domain-like"/>
    <property type="match status" value="1"/>
</dbReference>
<evidence type="ECO:0000259" key="4">
    <source>
        <dbReference type="SMART" id="SM01091"/>
    </source>
</evidence>
<evidence type="ECO:0000313" key="5">
    <source>
        <dbReference type="EMBL" id="CAK0909470.1"/>
    </source>
</evidence>
<dbReference type="SMART" id="SM01091">
    <property type="entry name" value="CorC_HlyC"/>
    <property type="match status" value="1"/>
</dbReference>
<organism evidence="5 6">
    <name type="scientific">Prorocentrum cordatum</name>
    <dbReference type="NCBI Taxonomy" id="2364126"/>
    <lineage>
        <taxon>Eukaryota</taxon>
        <taxon>Sar</taxon>
        <taxon>Alveolata</taxon>
        <taxon>Dinophyceae</taxon>
        <taxon>Prorocentrales</taxon>
        <taxon>Prorocentraceae</taxon>
        <taxon>Prorocentrum</taxon>
    </lineage>
</organism>
<evidence type="ECO:0000313" key="6">
    <source>
        <dbReference type="Proteomes" id="UP001189429"/>
    </source>
</evidence>
<dbReference type="InterPro" id="IPR016169">
    <property type="entry name" value="FAD-bd_PCMH_sub2"/>
</dbReference>
<dbReference type="EMBL" id="CAUYUJ010022202">
    <property type="protein sequence ID" value="CAK0909470.1"/>
    <property type="molecule type" value="Genomic_DNA"/>
</dbReference>
<reference evidence="5" key="1">
    <citation type="submission" date="2023-10" db="EMBL/GenBank/DDBJ databases">
        <authorList>
            <person name="Chen Y."/>
            <person name="Shah S."/>
            <person name="Dougan E. K."/>
            <person name="Thang M."/>
            <person name="Chan C."/>
        </authorList>
    </citation>
    <scope>NUCLEOTIDE SEQUENCE [LARGE SCALE GENOMIC DNA]</scope>
</reference>